<comment type="caution">
    <text evidence="1">The sequence shown here is derived from an EMBL/GenBank/DDBJ whole genome shotgun (WGS) entry which is preliminary data.</text>
</comment>
<dbReference type="Proteomes" id="UP000034366">
    <property type="component" value="Unassembled WGS sequence"/>
</dbReference>
<gene>
    <name evidence="1" type="ORF">US67_C0066G0006</name>
</gene>
<evidence type="ECO:0000313" key="2">
    <source>
        <dbReference type="Proteomes" id="UP000034366"/>
    </source>
</evidence>
<accession>A0A0G0HX18</accession>
<name>A0A0G0HX18_9BACT</name>
<reference evidence="1 2" key="1">
    <citation type="journal article" date="2015" name="Nature">
        <title>rRNA introns, odd ribosomes, and small enigmatic genomes across a large radiation of phyla.</title>
        <authorList>
            <person name="Brown C.T."/>
            <person name="Hug L.A."/>
            <person name="Thomas B.C."/>
            <person name="Sharon I."/>
            <person name="Castelle C.J."/>
            <person name="Singh A."/>
            <person name="Wilkins M.J."/>
            <person name="Williams K.H."/>
            <person name="Banfield J.F."/>
        </authorList>
    </citation>
    <scope>NUCLEOTIDE SEQUENCE [LARGE SCALE GENOMIC DNA]</scope>
</reference>
<proteinExistence type="predicted"/>
<dbReference type="AlphaFoldDB" id="A0A0G0HX18"/>
<evidence type="ECO:0000313" key="1">
    <source>
        <dbReference type="EMBL" id="KKQ46842.1"/>
    </source>
</evidence>
<sequence length="43" mass="4987">MADYGLSESEVLDTFNKGSVEKWTNRKGYNAVRKYYHSTRGVK</sequence>
<protein>
    <submittedName>
        <fullName evidence="1">Uncharacterized protein</fullName>
    </submittedName>
</protein>
<dbReference type="EMBL" id="LBTW01000066">
    <property type="protein sequence ID" value="KKQ46842.1"/>
    <property type="molecule type" value="Genomic_DNA"/>
</dbReference>
<organism evidence="1 2">
    <name type="scientific">Candidatus Woesebacteria bacterium GW2011_GWD1_38_10</name>
    <dbReference type="NCBI Taxonomy" id="1618592"/>
    <lineage>
        <taxon>Bacteria</taxon>
        <taxon>Candidatus Woeseibacteriota</taxon>
    </lineage>
</organism>